<dbReference type="Pfam" id="PF16080">
    <property type="entry name" value="Phage_holin_2_3"/>
    <property type="match status" value="1"/>
</dbReference>
<feature type="transmembrane region" description="Helical" evidence="1">
    <location>
        <begin position="51"/>
        <end position="70"/>
    </location>
</feature>
<accession>W1J1X4</accession>
<sequence>MPAITALFLINLPNGHSVSGVEICVWTNTQAPLLTAGAFTAMLGALSLNNWAIIVGIICTAGTFVVNWYYRHREFNRNGKDQD</sequence>
<keyword evidence="1" id="KW-0472">Membrane</keyword>
<name>W1J1X4_9GAMM</name>
<dbReference type="EMBL" id="CBXF010000110">
    <property type="protein sequence ID" value="CDL84724.1"/>
    <property type="molecule type" value="Genomic_DNA"/>
</dbReference>
<evidence type="ECO:0000256" key="1">
    <source>
        <dbReference type="SAM" id="Phobius"/>
    </source>
</evidence>
<evidence type="ECO:0000313" key="3">
    <source>
        <dbReference type="Proteomes" id="UP000019202"/>
    </source>
</evidence>
<dbReference type="InterPro" id="IPR032118">
    <property type="entry name" value="Phage_holin_HP1"/>
</dbReference>
<evidence type="ECO:0000313" key="2">
    <source>
        <dbReference type="EMBL" id="CDL84724.1"/>
    </source>
</evidence>
<protein>
    <submittedName>
        <fullName evidence="2">Similar to bacteriophage Gp13 protein (Modular protein)</fullName>
    </submittedName>
</protein>
<keyword evidence="1" id="KW-1133">Transmembrane helix</keyword>
<comment type="caution">
    <text evidence="2">The sequence shown here is derived from an EMBL/GenBank/DDBJ whole genome shotgun (WGS) entry which is preliminary data.</text>
</comment>
<organism evidence="2 3">
    <name type="scientific">Xenorhabdus szentirmaii DSM 16338</name>
    <dbReference type="NCBI Taxonomy" id="1427518"/>
    <lineage>
        <taxon>Bacteria</taxon>
        <taxon>Pseudomonadati</taxon>
        <taxon>Pseudomonadota</taxon>
        <taxon>Gammaproteobacteria</taxon>
        <taxon>Enterobacterales</taxon>
        <taxon>Morganellaceae</taxon>
        <taxon>Xenorhabdus</taxon>
    </lineage>
</organism>
<dbReference type="Proteomes" id="UP000019202">
    <property type="component" value="Unassembled WGS sequence"/>
</dbReference>
<keyword evidence="3" id="KW-1185">Reference proteome</keyword>
<reference evidence="2" key="1">
    <citation type="submission" date="2013-11" db="EMBL/GenBank/DDBJ databases">
        <title>Draft genome sequence and annotation of the entomopathogenic bacteria, Xenorhabdus cabanillasi strain JM26 and Xenorhabdus szentirmai strain DSM 16338.</title>
        <authorList>
            <person name="Gualtieri M."/>
            <person name="Ogier J.C."/>
            <person name="Pages S."/>
            <person name="Givaudan A."/>
            <person name="Gaudriault S."/>
        </authorList>
    </citation>
    <scope>NUCLEOTIDE SEQUENCE [LARGE SCALE GENOMIC DNA]</scope>
    <source>
        <strain evidence="2">DSM 16338</strain>
    </source>
</reference>
<gene>
    <name evidence="2" type="ORF">XSR1_50126</name>
</gene>
<proteinExistence type="predicted"/>
<dbReference type="AlphaFoldDB" id="W1J1X4"/>
<keyword evidence="1" id="KW-0812">Transmembrane</keyword>